<evidence type="ECO:0000313" key="3">
    <source>
        <dbReference type="Proteomes" id="UP000515264"/>
    </source>
</evidence>
<accession>A0A1N6MB81</accession>
<gene>
    <name evidence="2" type="ORF">VSP9026_04524</name>
    <name evidence="1" type="ORF">Vspart_01876</name>
</gene>
<dbReference type="AlphaFoldDB" id="A0A1N6MB81"/>
<reference evidence="2" key="1">
    <citation type="submission" date="2016-12" db="EMBL/GenBank/DDBJ databases">
        <authorList>
            <person name="Song W.-J."/>
            <person name="Kurnit D.M."/>
        </authorList>
    </citation>
    <scope>NUCLEOTIDE SEQUENCE [LARGE SCALE GENOMIC DNA]</scope>
    <source>
        <strain evidence="2">CECT 9026</strain>
    </source>
</reference>
<proteinExistence type="predicted"/>
<dbReference type="OrthoDB" id="7011299at2"/>
<organism evidence="2">
    <name type="scientific">Vibrio spartinae</name>
    <dbReference type="NCBI Taxonomy" id="1918945"/>
    <lineage>
        <taxon>Bacteria</taxon>
        <taxon>Pseudomonadati</taxon>
        <taxon>Pseudomonadota</taxon>
        <taxon>Gammaproteobacteria</taxon>
        <taxon>Vibrionales</taxon>
        <taxon>Vibrionaceae</taxon>
        <taxon>Vibrio</taxon>
    </lineage>
</organism>
<dbReference type="RefSeq" id="WP_074375113.1">
    <property type="nucleotide sequence ID" value="NZ_AP024908.1"/>
</dbReference>
<name>A0A1N6MB81_9VIBR</name>
<protein>
    <submittedName>
        <fullName evidence="2">Uncharacterized protein</fullName>
    </submittedName>
</protein>
<reference evidence="1 3" key="3">
    <citation type="journal article" date="2020" name="J. Nat. Prod.">
        <title>Genomics-Metabolomics Profiling Disclosed Marine Vibrio spartinae 3.6 as a Producer of a New Branched Side Chain Prodigiosin.</title>
        <authorList>
            <person name="Vitale G.A."/>
            <person name="Sciarretta M."/>
            <person name="Palma Esposito F."/>
            <person name="January G.G."/>
            <person name="Giaccio M."/>
            <person name="Bunk B."/>
            <person name="Sproer C."/>
            <person name="Bajerski F."/>
            <person name="Power D."/>
            <person name="Festa C."/>
            <person name="Monti M.C."/>
            <person name="D'Auria M.V."/>
            <person name="de Pascale D."/>
        </authorList>
    </citation>
    <scope>NUCLEOTIDE SEQUENCE [LARGE SCALE GENOMIC DNA]</scope>
    <source>
        <strain evidence="1 3">3.6</strain>
    </source>
</reference>
<reference evidence="1" key="2">
    <citation type="submission" date="2019-11" db="EMBL/GenBank/DDBJ databases">
        <authorList>
            <person name="January G."/>
            <person name="Bunk B."/>
        </authorList>
    </citation>
    <scope>NUCLEOTIDE SEQUENCE</scope>
    <source>
        <strain evidence="1">3.6</strain>
    </source>
</reference>
<dbReference type="Proteomes" id="UP000515264">
    <property type="component" value="Chromosome 1"/>
</dbReference>
<dbReference type="Proteomes" id="UP000184774">
    <property type="component" value="Unassembled WGS sequence"/>
</dbReference>
<dbReference type="EMBL" id="CP046268">
    <property type="protein sequence ID" value="QMV14617.1"/>
    <property type="molecule type" value="Genomic_DNA"/>
</dbReference>
<keyword evidence="3" id="KW-1185">Reference proteome</keyword>
<evidence type="ECO:0000313" key="2">
    <source>
        <dbReference type="EMBL" id="SIO96718.1"/>
    </source>
</evidence>
<sequence length="108" mass="12266">MSDVYYIIAKLDKRALNETHSSNWPKLVAFSFDAQKILLEEGFGHGLMGGSFPLSSFNTAQWKDIFKETDSQWFSDYISNGMLASLKTEDDLIKLLESNNCSIVKITY</sequence>
<dbReference type="EMBL" id="FSSB01000045">
    <property type="protein sequence ID" value="SIO96718.1"/>
    <property type="molecule type" value="Genomic_DNA"/>
</dbReference>
<evidence type="ECO:0000313" key="1">
    <source>
        <dbReference type="EMBL" id="QMV14617.1"/>
    </source>
</evidence>